<dbReference type="EC" id="3.4.21.89" evidence="3 6"/>
<evidence type="ECO:0000256" key="3">
    <source>
        <dbReference type="ARBA" id="ARBA00013208"/>
    </source>
</evidence>
<dbReference type="NCBIfam" id="TIGR02227">
    <property type="entry name" value="sigpep_I_bact"/>
    <property type="match status" value="2"/>
</dbReference>
<dbReference type="InterPro" id="IPR043739">
    <property type="entry name" value="DUF5684"/>
</dbReference>
<feature type="transmembrane region" description="Helical" evidence="6">
    <location>
        <begin position="48"/>
        <end position="69"/>
    </location>
</feature>
<proteinExistence type="inferred from homology"/>
<accession>A0ABP9BRC7</accession>
<name>A0ABP9BRC7_9SPHI</name>
<dbReference type="CDD" id="cd06530">
    <property type="entry name" value="S26_SPase_I"/>
    <property type="match status" value="2"/>
</dbReference>
<keyword evidence="9" id="KW-1185">Reference proteome</keyword>
<gene>
    <name evidence="8" type="primary">lepB</name>
    <name evidence="8" type="ORF">GCM10023231_29690</name>
</gene>
<dbReference type="Pfam" id="PF10502">
    <property type="entry name" value="Peptidase_S26"/>
    <property type="match status" value="2"/>
</dbReference>
<dbReference type="InterPro" id="IPR000223">
    <property type="entry name" value="Pept_S26A_signal_pept_1"/>
</dbReference>
<comment type="catalytic activity">
    <reaction evidence="1 6">
        <text>Cleavage of hydrophobic, N-terminal signal or leader sequences from secreted and periplasmic proteins.</text>
        <dbReference type="EC" id="3.4.21.89"/>
    </reaction>
</comment>
<dbReference type="SUPFAM" id="SSF51306">
    <property type="entry name" value="LexA/Signal peptidase"/>
    <property type="match status" value="1"/>
</dbReference>
<dbReference type="Proteomes" id="UP001501411">
    <property type="component" value="Unassembled WGS sequence"/>
</dbReference>
<keyword evidence="6" id="KW-0472">Membrane</keyword>
<keyword evidence="6" id="KW-1133">Transmembrane helix</keyword>
<evidence type="ECO:0000313" key="9">
    <source>
        <dbReference type="Proteomes" id="UP001501411"/>
    </source>
</evidence>
<dbReference type="PANTHER" id="PTHR43390">
    <property type="entry name" value="SIGNAL PEPTIDASE I"/>
    <property type="match status" value="1"/>
</dbReference>
<comment type="similarity">
    <text evidence="2 6">Belongs to the peptidase S26 family.</text>
</comment>
<dbReference type="PROSITE" id="PS00761">
    <property type="entry name" value="SPASE_I_3"/>
    <property type="match status" value="1"/>
</dbReference>
<dbReference type="Pfam" id="PF18936">
    <property type="entry name" value="DUF5684"/>
    <property type="match status" value="1"/>
</dbReference>
<dbReference type="PROSITE" id="PS00760">
    <property type="entry name" value="SPASE_I_2"/>
    <property type="match status" value="1"/>
</dbReference>
<feature type="transmembrane region" description="Helical" evidence="6">
    <location>
        <begin position="132"/>
        <end position="153"/>
    </location>
</feature>
<evidence type="ECO:0000256" key="1">
    <source>
        <dbReference type="ARBA" id="ARBA00000677"/>
    </source>
</evidence>
<dbReference type="InterPro" id="IPR019758">
    <property type="entry name" value="Pept_S26A_signal_pept_1_CS"/>
</dbReference>
<evidence type="ECO:0000313" key="8">
    <source>
        <dbReference type="EMBL" id="GAA4799002.1"/>
    </source>
</evidence>
<protein>
    <recommendedName>
        <fullName evidence="4 6">Signal peptidase I</fullName>
        <ecNumber evidence="3 6">3.4.21.89</ecNumber>
    </recommendedName>
</protein>
<evidence type="ECO:0000256" key="5">
    <source>
        <dbReference type="ARBA" id="ARBA00022801"/>
    </source>
</evidence>
<dbReference type="RefSeq" id="WP_345232598.1">
    <property type="nucleotide sequence ID" value="NZ_BAABIQ010000040.1"/>
</dbReference>
<comment type="caution">
    <text evidence="8">The sequence shown here is derived from an EMBL/GenBank/DDBJ whole genome shotgun (WGS) entry which is preliminary data.</text>
</comment>
<keyword evidence="6" id="KW-0645">Protease</keyword>
<dbReference type="EMBL" id="BAABIQ010000040">
    <property type="protein sequence ID" value="GAA4799002.1"/>
    <property type="molecule type" value="Genomic_DNA"/>
</dbReference>
<dbReference type="PANTHER" id="PTHR43390:SF1">
    <property type="entry name" value="CHLOROPLAST PROCESSING PEPTIDASE"/>
    <property type="match status" value="1"/>
</dbReference>
<organism evidence="8 9">
    <name type="scientific">Olivibacter ginsenosidimutans</name>
    <dbReference type="NCBI Taxonomy" id="1176537"/>
    <lineage>
        <taxon>Bacteria</taxon>
        <taxon>Pseudomonadati</taxon>
        <taxon>Bacteroidota</taxon>
        <taxon>Sphingobacteriia</taxon>
        <taxon>Sphingobacteriales</taxon>
        <taxon>Sphingobacteriaceae</taxon>
        <taxon>Olivibacter</taxon>
    </lineage>
</organism>
<dbReference type="PRINTS" id="PR00727">
    <property type="entry name" value="LEADERPTASE"/>
</dbReference>
<evidence type="ECO:0000256" key="6">
    <source>
        <dbReference type="RuleBase" id="RU362042"/>
    </source>
</evidence>
<comment type="caution">
    <text evidence="6">Lacks conserved residue(s) required for the propagation of feature annotation.</text>
</comment>
<feature type="domain" description="Peptidase S26" evidence="7">
    <location>
        <begin position="127"/>
        <end position="276"/>
    </location>
</feature>
<dbReference type="InterPro" id="IPR019533">
    <property type="entry name" value="Peptidase_S26"/>
</dbReference>
<evidence type="ECO:0000256" key="2">
    <source>
        <dbReference type="ARBA" id="ARBA00009370"/>
    </source>
</evidence>
<evidence type="ECO:0000259" key="7">
    <source>
        <dbReference type="Pfam" id="PF10502"/>
    </source>
</evidence>
<evidence type="ECO:0000256" key="4">
    <source>
        <dbReference type="ARBA" id="ARBA00019232"/>
    </source>
</evidence>
<sequence>MLTAFLVLFFLGTQVGLWLLFVKASRPGWESLIPFYREYVLTQLTGRPWWWVILLLVPIVNLFIGIGLYIDFVRCFGRRSFLDQVATIFIPFIVFPLWGSDQKITYWGASATEEFKKKYPYKKTAAREWADAIVFAVVAATLIRTFLIEAYMIPSGSMEHSLLTGDFLFVSKINYGPRLPMTPVAFPFAHHTMPIIGTKAYWDGLEMDYRRLPGLQKIKRNDVVVFNYPMEADAPFNRPVDKRENYIKRAIGIPGDTIAIEQAQVYVNGKKGITPVEGQLLYQVTTDGTDLNPDRIRDLRIDGGQTNLPGQYMFYLTSSLAKTIAGWANVKEVKPYILPKDAPEPSDDIFPHVAGNKWNHDNYGPIIVPHKGWTVTLDSVTAPRYERAITVYEGNTFEKKPDGYYINGQKAERYTFNMDYYWMMGDNRHNSLDSRFWGFVPEDHIVGKALFVWLSLDDKGSFFDKIRWNRIFMGIH</sequence>
<comment type="subcellular location">
    <subcellularLocation>
        <location evidence="6">Membrane</location>
        <topology evidence="6">Single-pass type II membrane protein</topology>
    </subcellularLocation>
</comment>
<feature type="domain" description="Peptidase S26" evidence="7">
    <location>
        <begin position="416"/>
        <end position="453"/>
    </location>
</feature>
<dbReference type="InterPro" id="IPR019757">
    <property type="entry name" value="Pept_S26A_signal_pept_1_Lys-AS"/>
</dbReference>
<dbReference type="InterPro" id="IPR036286">
    <property type="entry name" value="LexA/Signal_pep-like_sf"/>
</dbReference>
<reference evidence="9" key="1">
    <citation type="journal article" date="2019" name="Int. J. Syst. Evol. Microbiol.">
        <title>The Global Catalogue of Microorganisms (GCM) 10K type strain sequencing project: providing services to taxonomists for standard genome sequencing and annotation.</title>
        <authorList>
            <consortium name="The Broad Institute Genomics Platform"/>
            <consortium name="The Broad Institute Genome Sequencing Center for Infectious Disease"/>
            <person name="Wu L."/>
            <person name="Ma J."/>
        </authorList>
    </citation>
    <scope>NUCLEOTIDE SEQUENCE [LARGE SCALE GENOMIC DNA]</scope>
    <source>
        <strain evidence="9">JCM 18200</strain>
    </source>
</reference>
<keyword evidence="5 6" id="KW-0378">Hydrolase</keyword>
<dbReference type="Gene3D" id="2.10.109.10">
    <property type="entry name" value="Umud Fragment, subunit A"/>
    <property type="match status" value="2"/>
</dbReference>
<keyword evidence="6" id="KW-0812">Transmembrane</keyword>